<dbReference type="Pfam" id="PF00975">
    <property type="entry name" value="Thioesterase"/>
    <property type="match status" value="1"/>
</dbReference>
<comment type="similarity">
    <text evidence="1">Belongs to the thioesterase family.</text>
</comment>
<gene>
    <name evidence="4" type="ORF">ACIQFM_34840</name>
</gene>
<proteinExistence type="inferred from homology"/>
<dbReference type="PANTHER" id="PTHR11487">
    <property type="entry name" value="THIOESTERASE"/>
    <property type="match status" value="1"/>
</dbReference>
<dbReference type="InterPro" id="IPR029058">
    <property type="entry name" value="AB_hydrolase_fold"/>
</dbReference>
<evidence type="ECO:0000313" key="5">
    <source>
        <dbReference type="Proteomes" id="UP001617907"/>
    </source>
</evidence>
<dbReference type="InterPro" id="IPR012223">
    <property type="entry name" value="TEII"/>
</dbReference>
<comment type="caution">
    <text evidence="4">The sequence shown here is derived from an EMBL/GenBank/DDBJ whole genome shotgun (WGS) entry which is preliminary data.</text>
</comment>
<protein>
    <submittedName>
        <fullName evidence="4">Thioesterase II family protein</fullName>
    </submittedName>
</protein>
<dbReference type="EMBL" id="JBIVPC010000028">
    <property type="protein sequence ID" value="MFJ6041415.1"/>
    <property type="molecule type" value="Genomic_DNA"/>
</dbReference>
<name>A0ABW8HMT9_9ACTN</name>
<keyword evidence="5" id="KW-1185">Reference proteome</keyword>
<dbReference type="SUPFAM" id="SSF53474">
    <property type="entry name" value="alpha/beta-Hydrolases"/>
    <property type="match status" value="1"/>
</dbReference>
<dbReference type="PANTHER" id="PTHR11487:SF0">
    <property type="entry name" value="S-ACYL FATTY ACID SYNTHASE THIOESTERASE, MEDIUM CHAIN"/>
    <property type="match status" value="1"/>
</dbReference>
<organism evidence="4 5">
    <name type="scientific">Streptomyces ardesiacus</name>
    <dbReference type="NCBI Taxonomy" id="285564"/>
    <lineage>
        <taxon>Bacteria</taxon>
        <taxon>Bacillati</taxon>
        <taxon>Actinomycetota</taxon>
        <taxon>Actinomycetes</taxon>
        <taxon>Kitasatosporales</taxon>
        <taxon>Streptomycetaceae</taxon>
        <taxon>Streptomyces</taxon>
    </lineage>
</organism>
<dbReference type="Gene3D" id="3.40.50.1820">
    <property type="entry name" value="alpha/beta hydrolase"/>
    <property type="match status" value="1"/>
</dbReference>
<evidence type="ECO:0000256" key="2">
    <source>
        <dbReference type="ARBA" id="ARBA00022801"/>
    </source>
</evidence>
<evidence type="ECO:0000259" key="3">
    <source>
        <dbReference type="SMART" id="SM00824"/>
    </source>
</evidence>
<reference evidence="4 5" key="1">
    <citation type="submission" date="2024-10" db="EMBL/GenBank/DDBJ databases">
        <title>The Natural Products Discovery Center: Release of the First 8490 Sequenced Strains for Exploring Actinobacteria Biosynthetic Diversity.</title>
        <authorList>
            <person name="Kalkreuter E."/>
            <person name="Kautsar S.A."/>
            <person name="Yang D."/>
            <person name="Bader C.D."/>
            <person name="Teijaro C.N."/>
            <person name="Fluegel L."/>
            <person name="Davis C.M."/>
            <person name="Simpson J.R."/>
            <person name="Lauterbach L."/>
            <person name="Steele A.D."/>
            <person name="Gui C."/>
            <person name="Meng S."/>
            <person name="Li G."/>
            <person name="Viehrig K."/>
            <person name="Ye F."/>
            <person name="Su P."/>
            <person name="Kiefer A.F."/>
            <person name="Nichols A."/>
            <person name="Cepeda A.J."/>
            <person name="Yan W."/>
            <person name="Fan B."/>
            <person name="Jiang Y."/>
            <person name="Adhikari A."/>
            <person name="Zheng C.-J."/>
            <person name="Schuster L."/>
            <person name="Cowan T.M."/>
            <person name="Smanski M.J."/>
            <person name="Chevrette M.G."/>
            <person name="De Carvalho L.P.S."/>
            <person name="Shen B."/>
        </authorList>
    </citation>
    <scope>NUCLEOTIDE SEQUENCE [LARGE SCALE GENOMIC DNA]</scope>
    <source>
        <strain evidence="4 5">NPDC093086</strain>
    </source>
</reference>
<dbReference type="InterPro" id="IPR001031">
    <property type="entry name" value="Thioesterase"/>
</dbReference>
<dbReference type="Proteomes" id="UP001617907">
    <property type="component" value="Unassembled WGS sequence"/>
</dbReference>
<dbReference type="InterPro" id="IPR020802">
    <property type="entry name" value="TesA-like"/>
</dbReference>
<keyword evidence="2" id="KW-0378">Hydrolase</keyword>
<accession>A0ABW8HMT9</accession>
<dbReference type="SMART" id="SM00824">
    <property type="entry name" value="PKS_TE"/>
    <property type="match status" value="1"/>
</dbReference>
<sequence>MTTDIRTGTAPGTAWLPSGPAAPGSPRLFCLPNAGAGAAVYAGWKRHATGGVQICPIQLPGRAERFAEPPYDRAGELVDALLDAIGDRFTGEYALFGHSMGAAVAFELARRLETDGRTPPAHVFVSGRAAPHIVEPNRALRDLPLDAFIAELRRIGGTPEEILGERELMERLQVLLRADFAVNETYRCPVDEPIAAPLTVLGGDRDARAPVASLHAWQPLTTGPFEVRVYPGGHFYLNDRLAELVGLMSRFTRPPKETPEV</sequence>
<feature type="domain" description="Thioesterase TesA-like" evidence="3">
    <location>
        <begin position="29"/>
        <end position="252"/>
    </location>
</feature>
<evidence type="ECO:0000313" key="4">
    <source>
        <dbReference type="EMBL" id="MFJ6041415.1"/>
    </source>
</evidence>
<dbReference type="RefSeq" id="WP_350892283.1">
    <property type="nucleotide sequence ID" value="NZ_JBEOTR010000037.1"/>
</dbReference>
<evidence type="ECO:0000256" key="1">
    <source>
        <dbReference type="ARBA" id="ARBA00007169"/>
    </source>
</evidence>